<evidence type="ECO:0000313" key="3">
    <source>
        <dbReference type="Proteomes" id="UP000077315"/>
    </source>
</evidence>
<name>A0A167MKP8_PHYB8</name>
<organism evidence="1 3">
    <name type="scientific">Phycomyces blakesleeanus (strain ATCC 8743b / DSM 1359 / FGSC 10004 / NBRC 33097 / NRRL 1555)</name>
    <dbReference type="NCBI Taxonomy" id="763407"/>
    <lineage>
        <taxon>Eukaryota</taxon>
        <taxon>Fungi</taxon>
        <taxon>Fungi incertae sedis</taxon>
        <taxon>Mucoromycota</taxon>
        <taxon>Mucoromycotina</taxon>
        <taxon>Mucoromycetes</taxon>
        <taxon>Mucorales</taxon>
        <taxon>Phycomycetaceae</taxon>
        <taxon>Phycomyces</taxon>
    </lineage>
</organism>
<reference evidence="3" key="1">
    <citation type="submission" date="2015-06" db="EMBL/GenBank/DDBJ databases">
        <title>Expansion of signal transduction pathways in fungi by whole-genome duplication.</title>
        <authorList>
            <consortium name="DOE Joint Genome Institute"/>
            <person name="Corrochano L.M."/>
            <person name="Kuo A."/>
            <person name="Marcet-Houben M."/>
            <person name="Polaino S."/>
            <person name="Salamov A."/>
            <person name="Villalobos J.M."/>
            <person name="Alvarez M.I."/>
            <person name="Avalos J."/>
            <person name="Benito E.P."/>
            <person name="Benoit I."/>
            <person name="Burger G."/>
            <person name="Camino L.P."/>
            <person name="Canovas D."/>
            <person name="Cerda-Olmedo E."/>
            <person name="Cheng J.-F."/>
            <person name="Dominguez A."/>
            <person name="Elias M."/>
            <person name="Eslava A.P."/>
            <person name="Glaser F."/>
            <person name="Grimwood J."/>
            <person name="Gutierrez G."/>
            <person name="Heitman J."/>
            <person name="Henrissat B."/>
            <person name="Iturriaga E.A."/>
            <person name="Lang B.F."/>
            <person name="Lavin J.L."/>
            <person name="Lee S."/>
            <person name="Li W."/>
            <person name="Lindquist E."/>
            <person name="Lopez-Garcia S."/>
            <person name="Luque E.M."/>
            <person name="Marcos A.T."/>
            <person name="Martin J."/>
            <person name="McCluskey K."/>
            <person name="Medina H.R."/>
            <person name="Miralles-Duran A."/>
            <person name="Miyazaki A."/>
            <person name="Munoz-Torres E."/>
            <person name="Oguiza J.A."/>
            <person name="Ohm R."/>
            <person name="Olmedo M."/>
            <person name="Orejas M."/>
            <person name="Ortiz-Castellanos L."/>
            <person name="Pisabarro A.G."/>
            <person name="Rodriguez-Romero J."/>
            <person name="Ruiz-Herrera J."/>
            <person name="Ruiz-Vazquez R."/>
            <person name="Sanz C."/>
            <person name="Schackwitz W."/>
            <person name="Schmutz J."/>
            <person name="Shahriari M."/>
            <person name="Shelest E."/>
            <person name="Silva-Franco F."/>
            <person name="Soanes D."/>
            <person name="Syed K."/>
            <person name="Tagua V.G."/>
            <person name="Talbot N.J."/>
            <person name="Thon M."/>
            <person name="De vries R.P."/>
            <person name="Wiebenga A."/>
            <person name="Yadav J.S."/>
            <person name="Braun E.L."/>
            <person name="Baker S."/>
            <person name="Garre V."/>
            <person name="Horwitz B."/>
            <person name="Torres-Martinez S."/>
            <person name="Idnurm A."/>
            <person name="Herrera-Estrella A."/>
            <person name="Gabaldon T."/>
            <person name="Grigoriev I.V."/>
        </authorList>
    </citation>
    <scope>NUCLEOTIDE SEQUENCE [LARGE SCALE GENOMIC DNA]</scope>
    <source>
        <strain evidence="3">NRRL 1555(-)</strain>
    </source>
</reference>
<evidence type="ECO:0000313" key="1">
    <source>
        <dbReference type="EMBL" id="OAD73129.1"/>
    </source>
</evidence>
<dbReference type="RefSeq" id="XP_018299549.1">
    <property type="nucleotide sequence ID" value="XM_018434563.1"/>
</dbReference>
<keyword evidence="3" id="KW-1185">Reference proteome</keyword>
<dbReference type="GeneID" id="28996788"/>
<gene>
    <name evidence="2" type="ORF">PHYBLDRAFT_162111</name>
    <name evidence="1" type="ORF">PHYBLDRAFT_168482</name>
</gene>
<proteinExistence type="predicted"/>
<sequence>MLVVFYQGVKDVTAKMVVDDTDAQLFLQFSKQIPASLDSVDDFWIFCSVLKYPNLIGIKFERPYEKSSRTSLAWEIGEYDIEYAQTLCKGFMNNYISAYSTVNKKYSQGIMSY</sequence>
<dbReference type="EMBL" id="KV440981">
    <property type="protein sequence ID" value="OAD73129.1"/>
    <property type="molecule type" value="Genomic_DNA"/>
</dbReference>
<dbReference type="RefSeq" id="XP_018291169.1">
    <property type="nucleotide sequence ID" value="XM_018435882.1"/>
</dbReference>
<dbReference type="EMBL" id="KV440971">
    <property type="protein sequence ID" value="OAD81509.1"/>
    <property type="molecule type" value="Genomic_DNA"/>
</dbReference>
<dbReference type="VEuPathDB" id="FungiDB:PHYBLDRAFT_168482"/>
<dbReference type="GeneID" id="28995469"/>
<dbReference type="VEuPathDB" id="FungiDB:PHYBLDRAFT_162111"/>
<dbReference type="Proteomes" id="UP000077315">
    <property type="component" value="Unassembled WGS sequence"/>
</dbReference>
<evidence type="ECO:0000313" key="2">
    <source>
        <dbReference type="EMBL" id="OAD81509.1"/>
    </source>
</evidence>
<accession>A0A167MKP8</accession>
<protein>
    <submittedName>
        <fullName evidence="1">Uncharacterized protein</fullName>
    </submittedName>
</protein>
<reference evidence="1" key="2">
    <citation type="submission" date="2015-06" db="EMBL/GenBank/DDBJ databases">
        <title>Expansion of signal transduction pathways in fungi by whole-genome duplication.</title>
        <authorList>
            <consortium name="DOE Joint Genome Institute"/>
            <person name="Corrochano L.M."/>
            <person name="Kuo A."/>
            <person name="Marcet-Houben M."/>
            <person name="Polaino S."/>
            <person name="Salamov A."/>
            <person name="Villalobos J.M."/>
            <person name="Alvarez M.I."/>
            <person name="Avalos J."/>
            <person name="Benito E.P."/>
            <person name="Benoit I."/>
            <person name="Burger G."/>
            <person name="Camino L.P."/>
            <person name="Canovas D."/>
            <person name="Cerda-Olmedo E."/>
            <person name="Cheng J.-F."/>
            <person name="Dominguez A."/>
            <person name="Elias M."/>
            <person name="Eslava A.P."/>
            <person name="Glaser F."/>
            <person name="Grimwood J."/>
            <person name="Gutierrez G."/>
            <person name="Heitman J."/>
            <person name="Henrissat B."/>
            <person name="Iturriaga E.A."/>
            <person name="Lang B.F."/>
            <person name="Lavin J.L."/>
            <person name="Lee S."/>
            <person name="Li W."/>
            <person name="Lindquist E."/>
            <person name="Lopez-Garcia S."/>
            <person name="Luque E.M."/>
            <person name="Marcos A.T."/>
            <person name="Martin J."/>
            <person name="Mccluskey K."/>
            <person name="Medina H.R."/>
            <person name="Miralles-Duran A."/>
            <person name="Miyazaki A."/>
            <person name="Munoz-Torres E."/>
            <person name="Oguiza J.A."/>
            <person name="Ohm R."/>
            <person name="Olmedo M."/>
            <person name="Orejas M."/>
            <person name="Ortiz-Castellanos L."/>
            <person name="Pisabarro A.G."/>
            <person name="Rodriguez-Romero J."/>
            <person name="Ruiz-Herrera J."/>
            <person name="Ruiz-Vazquez R."/>
            <person name="Sanz C."/>
            <person name="Schackwitz W."/>
            <person name="Schmutz J."/>
            <person name="Shahriari M."/>
            <person name="Shelest E."/>
            <person name="Silva-Franco F."/>
            <person name="Soanes D."/>
            <person name="Syed K."/>
            <person name="Tagua V.G."/>
            <person name="Talbot N.J."/>
            <person name="Thon M."/>
            <person name="De Vries R.P."/>
            <person name="Wiebenga A."/>
            <person name="Yadav J.S."/>
            <person name="Braun E.L."/>
            <person name="Baker S."/>
            <person name="Garre V."/>
            <person name="Horwitz B."/>
            <person name="Torres-Martinez S."/>
            <person name="Idnurm A."/>
            <person name="Herrera-Estrella A."/>
            <person name="Gabaldon T."/>
            <person name="Grigoriev I.V."/>
        </authorList>
    </citation>
    <scope>NUCLEOTIDE SEQUENCE [LARGE SCALE GENOMIC DNA]</scope>
    <source>
        <strain evidence="1">NRRL 1555</strain>
    </source>
</reference>
<dbReference type="AlphaFoldDB" id="A0A167MKP8"/>